<organism evidence="1 2">
    <name type="scientific">Racocetra fulgida</name>
    <dbReference type="NCBI Taxonomy" id="60492"/>
    <lineage>
        <taxon>Eukaryota</taxon>
        <taxon>Fungi</taxon>
        <taxon>Fungi incertae sedis</taxon>
        <taxon>Mucoromycota</taxon>
        <taxon>Glomeromycotina</taxon>
        <taxon>Glomeromycetes</taxon>
        <taxon>Diversisporales</taxon>
        <taxon>Gigasporaceae</taxon>
        <taxon>Racocetra</taxon>
    </lineage>
</organism>
<dbReference type="AlphaFoldDB" id="A0A9N9EKP7"/>
<name>A0A9N9EKP7_9GLOM</name>
<accession>A0A9N9EKP7</accession>
<evidence type="ECO:0000313" key="1">
    <source>
        <dbReference type="EMBL" id="CAG8680900.1"/>
    </source>
</evidence>
<evidence type="ECO:0000313" key="2">
    <source>
        <dbReference type="Proteomes" id="UP000789396"/>
    </source>
</evidence>
<dbReference type="OrthoDB" id="2441933at2759"/>
<comment type="caution">
    <text evidence="1">The sequence shown here is derived from an EMBL/GenBank/DDBJ whole genome shotgun (WGS) entry which is preliminary data.</text>
</comment>
<protein>
    <submittedName>
        <fullName evidence="1">9487_t:CDS:1</fullName>
    </submittedName>
</protein>
<dbReference type="Proteomes" id="UP000789396">
    <property type="component" value="Unassembled WGS sequence"/>
</dbReference>
<dbReference type="EMBL" id="CAJVPZ010017527">
    <property type="protein sequence ID" value="CAG8680900.1"/>
    <property type="molecule type" value="Genomic_DNA"/>
</dbReference>
<feature type="non-terminal residue" evidence="1">
    <location>
        <position position="1"/>
    </location>
</feature>
<keyword evidence="2" id="KW-1185">Reference proteome</keyword>
<sequence>MCVPDRMHHAGLGLFKYQLQFTVKLLILRYGNGPIKNLEEHLSRIPRHPNLKVFKNGFDKFKQLTAAEYRDLMKIDIENETILIKAFEHAYLDNDYKVIIRTSSSYYGQKAFSDVCVEMDESEQNDYLTDGGLCYTK</sequence>
<proteinExistence type="predicted"/>
<gene>
    <name evidence="1" type="ORF">RFULGI_LOCUS9607</name>
</gene>
<reference evidence="1" key="1">
    <citation type="submission" date="2021-06" db="EMBL/GenBank/DDBJ databases">
        <authorList>
            <person name="Kallberg Y."/>
            <person name="Tangrot J."/>
            <person name="Rosling A."/>
        </authorList>
    </citation>
    <scope>NUCLEOTIDE SEQUENCE</scope>
    <source>
        <strain evidence="1">IN212</strain>
    </source>
</reference>